<keyword evidence="2" id="KW-0732">Signal</keyword>
<dbReference type="Proteomes" id="UP001280581">
    <property type="component" value="Unassembled WGS sequence"/>
</dbReference>
<protein>
    <submittedName>
        <fullName evidence="3">Uncharacterized protein</fullName>
    </submittedName>
</protein>
<organism evidence="3 4">
    <name type="scientific">Pseudopithomyces chartarum</name>
    <dbReference type="NCBI Taxonomy" id="1892770"/>
    <lineage>
        <taxon>Eukaryota</taxon>
        <taxon>Fungi</taxon>
        <taxon>Dikarya</taxon>
        <taxon>Ascomycota</taxon>
        <taxon>Pezizomycotina</taxon>
        <taxon>Dothideomycetes</taxon>
        <taxon>Pleosporomycetidae</taxon>
        <taxon>Pleosporales</taxon>
        <taxon>Massarineae</taxon>
        <taxon>Didymosphaeriaceae</taxon>
        <taxon>Pseudopithomyces</taxon>
    </lineage>
</organism>
<feature type="compositionally biased region" description="Acidic residues" evidence="1">
    <location>
        <begin position="229"/>
        <end position="243"/>
    </location>
</feature>
<feature type="chain" id="PRO_5042862382" evidence="2">
    <location>
        <begin position="31"/>
        <end position="263"/>
    </location>
</feature>
<gene>
    <name evidence="3" type="ORF">GRF29_106g1654561</name>
</gene>
<dbReference type="PANTHER" id="PTHR38695:SF1">
    <property type="entry name" value="AMINO ACID PERMEASE_ SLC12A DOMAIN-CONTAINING PROTEIN"/>
    <property type="match status" value="1"/>
</dbReference>
<name>A0AAN6LXI6_9PLEO</name>
<feature type="region of interest" description="Disordered" evidence="1">
    <location>
        <begin position="223"/>
        <end position="244"/>
    </location>
</feature>
<evidence type="ECO:0000256" key="2">
    <source>
        <dbReference type="SAM" id="SignalP"/>
    </source>
</evidence>
<feature type="signal peptide" evidence="2">
    <location>
        <begin position="1"/>
        <end position="30"/>
    </location>
</feature>
<evidence type="ECO:0000256" key="1">
    <source>
        <dbReference type="SAM" id="MobiDB-lite"/>
    </source>
</evidence>
<comment type="caution">
    <text evidence="3">The sequence shown here is derived from an EMBL/GenBank/DDBJ whole genome shotgun (WGS) entry which is preliminary data.</text>
</comment>
<dbReference type="InterPro" id="IPR048273">
    <property type="entry name" value="Luciferase"/>
</dbReference>
<proteinExistence type="predicted"/>
<dbReference type="AlphaFoldDB" id="A0AAN6LXI6"/>
<sequence>MNDPTTFPLPSPLLLLSLLLPLLSIPLIYADYTTFLSLGPGGTPPTPTGYLKIKLLSLITLRNPYLPPPLPPHFRPQSGVLTPLSIPLRPGARPLVKGIAPQRQRTQRSSPGTYNLLLSELRAVVNTLTTRIPTHASTRNSPSVLRPSPHPLRILLPLPAHIPEPPSALSLPTNPRIEPQKRKRVALAQHLLSLSRPLPLTMLTLARYLSTPFSPLNWLQRRRRRDDAGGEDEDRDEELDGDVEGERGICKSCRVLVGGVDAS</sequence>
<accession>A0AAN6LXI6</accession>
<dbReference type="PANTHER" id="PTHR38695">
    <property type="entry name" value="AMINO ACID PERMEASE_ SLC12A DOMAIN-CONTAINING PROTEIN"/>
    <property type="match status" value="1"/>
</dbReference>
<evidence type="ECO:0000313" key="4">
    <source>
        <dbReference type="Proteomes" id="UP001280581"/>
    </source>
</evidence>
<reference evidence="3 4" key="1">
    <citation type="submission" date="2021-02" db="EMBL/GenBank/DDBJ databases">
        <title>Genome assembly of Pseudopithomyces chartarum.</title>
        <authorList>
            <person name="Jauregui R."/>
            <person name="Singh J."/>
            <person name="Voisey C."/>
        </authorList>
    </citation>
    <scope>NUCLEOTIDE SEQUENCE [LARGE SCALE GENOMIC DNA]</scope>
    <source>
        <strain evidence="3 4">AGR01</strain>
    </source>
</reference>
<keyword evidence="4" id="KW-1185">Reference proteome</keyword>
<dbReference type="EMBL" id="WVTA01000010">
    <property type="protein sequence ID" value="KAK3204085.1"/>
    <property type="molecule type" value="Genomic_DNA"/>
</dbReference>
<evidence type="ECO:0000313" key="3">
    <source>
        <dbReference type="EMBL" id="KAK3204085.1"/>
    </source>
</evidence>